<dbReference type="EMBL" id="HBIN01020876">
    <property type="protein sequence ID" value="CAE0445982.1"/>
    <property type="molecule type" value="Transcribed_RNA"/>
</dbReference>
<accession>A0A6S8FEN9</accession>
<dbReference type="InterPro" id="IPR016130">
    <property type="entry name" value="Tyr_Pase_AS"/>
</dbReference>
<gene>
    <name evidence="7" type="ORF">ASTO00021_LOCUS15982</name>
    <name evidence="8" type="ORF">ASTO00021_LOCUS15983</name>
</gene>
<dbReference type="Gene3D" id="3.90.190.10">
    <property type="entry name" value="Protein tyrosine phosphatase superfamily"/>
    <property type="match status" value="1"/>
</dbReference>
<dbReference type="GO" id="GO:0004725">
    <property type="term" value="F:protein tyrosine phosphatase activity"/>
    <property type="evidence" value="ECO:0007669"/>
    <property type="project" value="UniProtKB-EC"/>
</dbReference>
<dbReference type="EMBL" id="HBIN01020875">
    <property type="protein sequence ID" value="CAE0445981.1"/>
    <property type="molecule type" value="Transcribed_RNA"/>
</dbReference>
<keyword evidence="3" id="KW-0378">Hydrolase</keyword>
<dbReference type="SMART" id="SM00195">
    <property type="entry name" value="DSPc"/>
    <property type="match status" value="1"/>
</dbReference>
<dbReference type="GO" id="GO:0005737">
    <property type="term" value="C:cytoplasm"/>
    <property type="evidence" value="ECO:0007669"/>
    <property type="project" value="TreeGrafter"/>
</dbReference>
<sequence>MAASMKEDADKIAAEEMAREKLLQVSKADKFTQNADEIVPGLFLGSENAASDPELLHTHGITHILVPAFTGQKTLLHEGKFTYLIWPIMDVPGFPIIWCFPAFVDTIERVLADPIIGNVLVHCANGVSRSPAVVAAYIMKTKNLDANSAFQFVRKKRHKISNSKFGEQLILWGKLGYKVDSADIMDKANQPAEKNVFFEELRRKYSITKQKKMTAAFSGELQTLWPAEH</sequence>
<comment type="similarity">
    <text evidence="1">Belongs to the protein-tyrosine phosphatase family. Non-receptor class dual specificity subfamily.</text>
</comment>
<dbReference type="Pfam" id="PF00782">
    <property type="entry name" value="DSPc"/>
    <property type="match status" value="1"/>
</dbReference>
<dbReference type="SUPFAM" id="SSF52799">
    <property type="entry name" value="(Phosphotyrosine protein) phosphatases II"/>
    <property type="match status" value="1"/>
</dbReference>
<evidence type="ECO:0000259" key="6">
    <source>
        <dbReference type="PROSITE" id="PS50056"/>
    </source>
</evidence>
<dbReference type="InterPro" id="IPR000387">
    <property type="entry name" value="Tyr_Pase_dom"/>
</dbReference>
<evidence type="ECO:0000313" key="7">
    <source>
        <dbReference type="EMBL" id="CAE0445981.1"/>
    </source>
</evidence>
<dbReference type="PROSITE" id="PS00383">
    <property type="entry name" value="TYR_PHOSPHATASE_1"/>
    <property type="match status" value="1"/>
</dbReference>
<dbReference type="InterPro" id="IPR029021">
    <property type="entry name" value="Prot-tyrosine_phosphatase-like"/>
</dbReference>
<dbReference type="PANTHER" id="PTHR10159">
    <property type="entry name" value="DUAL SPECIFICITY PROTEIN PHOSPHATASE"/>
    <property type="match status" value="1"/>
</dbReference>
<evidence type="ECO:0000259" key="5">
    <source>
        <dbReference type="PROSITE" id="PS50054"/>
    </source>
</evidence>
<feature type="domain" description="Tyrosine specific protein phosphatases" evidence="6">
    <location>
        <begin position="101"/>
        <end position="164"/>
    </location>
</feature>
<dbReference type="GO" id="GO:0043409">
    <property type="term" value="P:negative regulation of MAPK cascade"/>
    <property type="evidence" value="ECO:0007669"/>
    <property type="project" value="TreeGrafter"/>
</dbReference>
<dbReference type="InterPro" id="IPR000340">
    <property type="entry name" value="Dual-sp_phosphatase_cat-dom"/>
</dbReference>
<dbReference type="PROSITE" id="PS50056">
    <property type="entry name" value="TYR_PHOSPHATASE_2"/>
    <property type="match status" value="1"/>
</dbReference>
<proteinExistence type="inferred from homology"/>
<dbReference type="PANTHER" id="PTHR10159:SF519">
    <property type="entry name" value="DUAL SPECIFICITY PROTEIN PHOSPHATASE MPK3"/>
    <property type="match status" value="1"/>
</dbReference>
<evidence type="ECO:0000256" key="2">
    <source>
        <dbReference type="ARBA" id="ARBA00013064"/>
    </source>
</evidence>
<dbReference type="SMART" id="SM00404">
    <property type="entry name" value="PTPc_motif"/>
    <property type="match status" value="1"/>
</dbReference>
<dbReference type="InterPro" id="IPR020422">
    <property type="entry name" value="TYR_PHOSPHATASE_DUAL_dom"/>
</dbReference>
<protein>
    <recommendedName>
        <fullName evidence="2">protein-tyrosine-phosphatase</fullName>
        <ecNumber evidence="2">3.1.3.48</ecNumber>
    </recommendedName>
</protein>
<dbReference type="InterPro" id="IPR003595">
    <property type="entry name" value="Tyr_Pase_cat"/>
</dbReference>
<name>A0A6S8FEN9_9STRA</name>
<organism evidence="7">
    <name type="scientific">Aplanochytrium stocchinoi</name>
    <dbReference type="NCBI Taxonomy" id="215587"/>
    <lineage>
        <taxon>Eukaryota</taxon>
        <taxon>Sar</taxon>
        <taxon>Stramenopiles</taxon>
        <taxon>Bigyra</taxon>
        <taxon>Labyrinthulomycetes</taxon>
        <taxon>Thraustochytrida</taxon>
        <taxon>Thraustochytriidae</taxon>
        <taxon>Aplanochytrium</taxon>
    </lineage>
</organism>
<evidence type="ECO:0000256" key="3">
    <source>
        <dbReference type="ARBA" id="ARBA00022801"/>
    </source>
</evidence>
<dbReference type="CDD" id="cd14498">
    <property type="entry name" value="DSP"/>
    <property type="match status" value="1"/>
</dbReference>
<evidence type="ECO:0000256" key="4">
    <source>
        <dbReference type="ARBA" id="ARBA00022912"/>
    </source>
</evidence>
<dbReference type="AlphaFoldDB" id="A0A6S8FEN9"/>
<dbReference type="PROSITE" id="PS50054">
    <property type="entry name" value="TYR_PHOSPHATASE_DUAL"/>
    <property type="match status" value="1"/>
</dbReference>
<feature type="domain" description="Tyrosine-protein phosphatase" evidence="5">
    <location>
        <begin position="34"/>
        <end position="178"/>
    </location>
</feature>
<evidence type="ECO:0000313" key="8">
    <source>
        <dbReference type="EMBL" id="CAE0445982.1"/>
    </source>
</evidence>
<reference evidence="7" key="1">
    <citation type="submission" date="2021-01" db="EMBL/GenBank/DDBJ databases">
        <authorList>
            <person name="Corre E."/>
            <person name="Pelletier E."/>
            <person name="Niang G."/>
            <person name="Scheremetjew M."/>
            <person name="Finn R."/>
            <person name="Kale V."/>
            <person name="Holt S."/>
            <person name="Cochrane G."/>
            <person name="Meng A."/>
            <person name="Brown T."/>
            <person name="Cohen L."/>
        </authorList>
    </citation>
    <scope>NUCLEOTIDE SEQUENCE</scope>
    <source>
        <strain evidence="7">GSBS06</strain>
    </source>
</reference>
<evidence type="ECO:0000256" key="1">
    <source>
        <dbReference type="ARBA" id="ARBA00008601"/>
    </source>
</evidence>
<dbReference type="EC" id="3.1.3.48" evidence="2"/>
<keyword evidence="4" id="KW-0904">Protein phosphatase</keyword>